<gene>
    <name evidence="1" type="ORF">HNAJ_LOCUS834</name>
</gene>
<dbReference type="EMBL" id="UZAE01000263">
    <property type="protein sequence ID" value="VDN96693.1"/>
    <property type="molecule type" value="Genomic_DNA"/>
</dbReference>
<dbReference type="AlphaFoldDB" id="A0A158QGU4"/>
<keyword evidence="2" id="KW-1185">Reference proteome</keyword>
<evidence type="ECO:0000313" key="1">
    <source>
        <dbReference type="EMBL" id="VDN96693.1"/>
    </source>
</evidence>
<sequence length="450" mass="51970">MPASNKQFNHCTRGPTANRSLILVHLESFKKEFAHDRRKVWLVIENVPEGESVKDLGYKVNDVVEWIDPNSRYNQGSLGMQLYGKVLKCMTWSGDVIAVPSNFVRFPFSESELATTLYQRPRASVTTDFTGSTNEELSVKFITELGEYTSYRKIYHLPVEIVARIIEYLDAPSIASSCVAIPYWDYALKIDRFASVVENHARDIAWLDLCLCLVLLPQPTPHKYLNSAEALVYQQSSRRYPYDHQKIHANSFRVDHVKFLILSDDPLLTFMSDNPAKHPIECALAHLRTSVDTIRSDPKLPEPAVKFELKRYYSSDYWSQINEMLCIPQVYEQKRAEQLRHLRDFSAIIIFIDLRKPIELEMDIIAGALTSRQSIIFAVVRDVKEEDEECNMDYLIKLYNALGGVVNAPLGITAAKWRLWCVVRKDLIYTNLKELLKWEYMEICSKEARI</sequence>
<dbReference type="Proteomes" id="UP000278807">
    <property type="component" value="Unassembled WGS sequence"/>
</dbReference>
<reference evidence="3" key="1">
    <citation type="submission" date="2016-04" db="UniProtKB">
        <authorList>
            <consortium name="WormBaseParasite"/>
        </authorList>
    </citation>
    <scope>IDENTIFICATION</scope>
</reference>
<protein>
    <submittedName>
        <fullName evidence="3">F-box domain-containing protein</fullName>
    </submittedName>
</protein>
<evidence type="ECO:0000313" key="3">
    <source>
        <dbReference type="WBParaSite" id="HNAJ_0000083401-mRNA-1"/>
    </source>
</evidence>
<accession>A0A158QGU4</accession>
<proteinExistence type="predicted"/>
<evidence type="ECO:0000313" key="2">
    <source>
        <dbReference type="Proteomes" id="UP000278807"/>
    </source>
</evidence>
<dbReference type="WBParaSite" id="HNAJ_0000083401-mRNA-1">
    <property type="protein sequence ID" value="HNAJ_0000083401-mRNA-1"/>
    <property type="gene ID" value="HNAJ_0000083401"/>
</dbReference>
<organism evidence="3">
    <name type="scientific">Rodentolepis nana</name>
    <name type="common">Dwarf tapeworm</name>
    <name type="synonym">Hymenolepis nana</name>
    <dbReference type="NCBI Taxonomy" id="102285"/>
    <lineage>
        <taxon>Eukaryota</taxon>
        <taxon>Metazoa</taxon>
        <taxon>Spiralia</taxon>
        <taxon>Lophotrochozoa</taxon>
        <taxon>Platyhelminthes</taxon>
        <taxon>Cestoda</taxon>
        <taxon>Eucestoda</taxon>
        <taxon>Cyclophyllidea</taxon>
        <taxon>Hymenolepididae</taxon>
        <taxon>Rodentolepis</taxon>
    </lineage>
</organism>
<dbReference type="OrthoDB" id="10373208at2759"/>
<name>A0A158QGU4_RODNA</name>
<reference evidence="1 2" key="2">
    <citation type="submission" date="2018-11" db="EMBL/GenBank/DDBJ databases">
        <authorList>
            <consortium name="Pathogen Informatics"/>
        </authorList>
    </citation>
    <scope>NUCLEOTIDE SEQUENCE [LARGE SCALE GENOMIC DNA]</scope>
</reference>